<dbReference type="InterPro" id="IPR000734">
    <property type="entry name" value="TAG_lipase"/>
</dbReference>
<evidence type="ECO:0000256" key="3">
    <source>
        <dbReference type="ARBA" id="ARBA00022525"/>
    </source>
</evidence>
<feature type="domain" description="Lipase" evidence="5">
    <location>
        <begin position="34"/>
        <end position="184"/>
    </location>
</feature>
<accession>A0AAV6THX6</accession>
<dbReference type="PRINTS" id="PR00821">
    <property type="entry name" value="TAGLIPASE"/>
</dbReference>
<name>A0AAV6THX6_9ARAC</name>
<dbReference type="PANTHER" id="PTHR11610">
    <property type="entry name" value="LIPASE"/>
    <property type="match status" value="1"/>
</dbReference>
<evidence type="ECO:0000313" key="7">
    <source>
        <dbReference type="Proteomes" id="UP000827092"/>
    </source>
</evidence>
<comment type="subcellular location">
    <subcellularLocation>
        <location evidence="1">Secreted</location>
    </subcellularLocation>
</comment>
<evidence type="ECO:0000259" key="5">
    <source>
        <dbReference type="Pfam" id="PF00151"/>
    </source>
</evidence>
<dbReference type="Gene3D" id="3.40.50.1820">
    <property type="entry name" value="alpha/beta hydrolase"/>
    <property type="match status" value="1"/>
</dbReference>
<dbReference type="SUPFAM" id="SSF53474">
    <property type="entry name" value="alpha/beta-Hydrolases"/>
    <property type="match status" value="1"/>
</dbReference>
<dbReference type="InterPro" id="IPR013818">
    <property type="entry name" value="Lipase"/>
</dbReference>
<sequence length="197" mass="21978">MALVVLVKYLNNVNRWWAPGAQEAKVSTHREMNVDGFDPGLKVQFLVHGYQAGDAEWAKEMKDAFLRKEQCNVFIVDWKKGAEVLVYTNAVANTWVVGAEMGNFIVQLVEKNGLNVADVHIIGHSLGAHISGYAGKWVKNKLQKPVGRITGLDPAGEEFYHQIPGERLNIGDAAFVDVIHTNWADFWAAGKLTYWLS</sequence>
<reference evidence="6 7" key="1">
    <citation type="journal article" date="2022" name="Nat. Ecol. Evol.">
        <title>A masculinizing supergene underlies an exaggerated male reproductive morph in a spider.</title>
        <authorList>
            <person name="Hendrickx F."/>
            <person name="De Corte Z."/>
            <person name="Sonet G."/>
            <person name="Van Belleghem S.M."/>
            <person name="Kostlbacher S."/>
            <person name="Vangestel C."/>
        </authorList>
    </citation>
    <scope>NUCLEOTIDE SEQUENCE [LARGE SCALE GENOMIC DNA]</scope>
    <source>
        <strain evidence="6">W744_W776</strain>
    </source>
</reference>
<keyword evidence="7" id="KW-1185">Reference proteome</keyword>
<evidence type="ECO:0000256" key="2">
    <source>
        <dbReference type="ARBA" id="ARBA00010701"/>
    </source>
</evidence>
<dbReference type="GO" id="GO:0016042">
    <property type="term" value="P:lipid catabolic process"/>
    <property type="evidence" value="ECO:0007669"/>
    <property type="project" value="TreeGrafter"/>
</dbReference>
<dbReference type="EMBL" id="JAFNEN010004203">
    <property type="protein sequence ID" value="KAG8171283.1"/>
    <property type="molecule type" value="Genomic_DNA"/>
</dbReference>
<dbReference type="GO" id="GO:0005615">
    <property type="term" value="C:extracellular space"/>
    <property type="evidence" value="ECO:0007669"/>
    <property type="project" value="TreeGrafter"/>
</dbReference>
<dbReference type="AlphaFoldDB" id="A0AAV6THX6"/>
<keyword evidence="3" id="KW-0964">Secreted</keyword>
<evidence type="ECO:0000256" key="1">
    <source>
        <dbReference type="ARBA" id="ARBA00004613"/>
    </source>
</evidence>
<dbReference type="PANTHER" id="PTHR11610:SF173">
    <property type="entry name" value="LIPASE DOMAIN-CONTAINING PROTEIN-RELATED"/>
    <property type="match status" value="1"/>
</dbReference>
<comment type="similarity">
    <text evidence="2 4">Belongs to the AB hydrolase superfamily. Lipase family.</text>
</comment>
<proteinExistence type="inferred from homology"/>
<dbReference type="Pfam" id="PF00151">
    <property type="entry name" value="Lipase"/>
    <property type="match status" value="1"/>
</dbReference>
<evidence type="ECO:0000313" key="6">
    <source>
        <dbReference type="EMBL" id="KAG8171283.1"/>
    </source>
</evidence>
<evidence type="ECO:0000256" key="4">
    <source>
        <dbReference type="RuleBase" id="RU004262"/>
    </source>
</evidence>
<dbReference type="Proteomes" id="UP000827092">
    <property type="component" value="Unassembled WGS sequence"/>
</dbReference>
<dbReference type="InterPro" id="IPR029058">
    <property type="entry name" value="AB_hydrolase_fold"/>
</dbReference>
<dbReference type="GO" id="GO:0016298">
    <property type="term" value="F:lipase activity"/>
    <property type="evidence" value="ECO:0007669"/>
    <property type="project" value="InterPro"/>
</dbReference>
<gene>
    <name evidence="6" type="ORF">JTE90_022951</name>
</gene>
<comment type="caution">
    <text evidence="6">The sequence shown here is derived from an EMBL/GenBank/DDBJ whole genome shotgun (WGS) entry which is preliminary data.</text>
</comment>
<organism evidence="6 7">
    <name type="scientific">Oedothorax gibbosus</name>
    <dbReference type="NCBI Taxonomy" id="931172"/>
    <lineage>
        <taxon>Eukaryota</taxon>
        <taxon>Metazoa</taxon>
        <taxon>Ecdysozoa</taxon>
        <taxon>Arthropoda</taxon>
        <taxon>Chelicerata</taxon>
        <taxon>Arachnida</taxon>
        <taxon>Araneae</taxon>
        <taxon>Araneomorphae</taxon>
        <taxon>Entelegynae</taxon>
        <taxon>Araneoidea</taxon>
        <taxon>Linyphiidae</taxon>
        <taxon>Erigoninae</taxon>
        <taxon>Oedothorax</taxon>
    </lineage>
</organism>
<protein>
    <recommendedName>
        <fullName evidence="5">Lipase domain-containing protein</fullName>
    </recommendedName>
</protein>